<organism evidence="3 4">
    <name type="scientific">Chitinophaga silvisoli</name>
    <dbReference type="NCBI Taxonomy" id="2291814"/>
    <lineage>
        <taxon>Bacteria</taxon>
        <taxon>Pseudomonadati</taxon>
        <taxon>Bacteroidota</taxon>
        <taxon>Chitinophagia</taxon>
        <taxon>Chitinophagales</taxon>
        <taxon>Chitinophagaceae</taxon>
        <taxon>Chitinophaga</taxon>
    </lineage>
</organism>
<evidence type="ECO:0000313" key="3">
    <source>
        <dbReference type="EMBL" id="RFM37031.1"/>
    </source>
</evidence>
<dbReference type="OrthoDB" id="680656at2"/>
<dbReference type="Proteomes" id="UP000261174">
    <property type="component" value="Unassembled WGS sequence"/>
</dbReference>
<comment type="caution">
    <text evidence="3">The sequence shown here is derived from an EMBL/GenBank/DDBJ whole genome shotgun (WGS) entry which is preliminary data.</text>
</comment>
<reference evidence="3 4" key="1">
    <citation type="submission" date="2018-08" db="EMBL/GenBank/DDBJ databases">
        <title>Chitinophaga sp. K20C18050901, a novel bacterium isolated from forest soil.</title>
        <authorList>
            <person name="Wang C."/>
        </authorList>
    </citation>
    <scope>NUCLEOTIDE SEQUENCE [LARGE SCALE GENOMIC DNA]</scope>
    <source>
        <strain evidence="3 4">K20C18050901</strain>
    </source>
</reference>
<proteinExistence type="predicted"/>
<accession>A0A3E1PA44</accession>
<sequence length="1413" mass="157322">MRTFYLTFILLLLSVAVTRSQNSPTGVHSTAGSVSPSAEASAMARIAEIPVNYYTGIPQISYPIYNFNQYGLALSIGLNYFAGGHKVEEMATNTGLGWSLSAGGVIIRTVRGLPDDYPVKGYMYADAIPTSPGSLLDSFYRDKMDAELDVFQFSLNGRPGKFYMGKNNKILIVPDAKLKIETVTGTMTDAPASTIISFSITAEDGTRYVFKDRELSKIQSTGDSSVYLNKFYVSAWYISDIVTPYKEDSIHFNYTNRSTLYTSRVPEFTVTDPNESNKVLQNSSRYLDVYVTSPKITRIDLPDKSTVNFIYDTKARCDQNTDFALRKIEIRDTELRKGVLLDYQYSTPTGYISYRPLCTGIAKERRLMLRQITEYTGTTQLPPTIYEYEKDVVLPSRDSRSIDYWGYYNGKENTTLVPPYGTITTGADRSPDFYYARAGCLRKIYHPTGGYTLLEYEGNENFSVQTEDKSLNFYYADNVDLTMNINKLFTNHVGLTFKLTDDAGKQYFRNNTSHPGTIQYTIYSSDKTSVISSGTISIIQLSQTDIYITMNLPYNGNYIARLAINNFTSAERSYLSLAFTWKNDVVKDDQKIVGGLRIKRQTAYDGLSHNNDIVTEYKYVNENGKSSGYDTEAPIYYYRTGVTADKYYPADVRMSEPFNGLTYVQGSPSGYARVEVISGTPEKNNGRVVYEFTSLKDLMDGDTPPWFYQNYTDPNSFPFIPKDKADWMLGLPTVTSTYGPDGKITHKTINYYTTTRINYTYADFKCLRVGVDREILTGTTRTNNYVTKEYYPLYGNAQLNTASETIYYNNGTSKVSQTNYTYDPTYLTIKKVITDYDRSKGLKLEKAFYYPYDYTVSGGIASLKTAGIFATIATETWLTGNGVSKLYDMNITDYKVVSGTTMVRPSAVYQLYAKAPLESTAVPNFSAATLNRIPTYVKQKASFDAFNSKGNTLQITNSETGIISSNILDDVFQTPIALATNATISEIAYTSFESDTKGQWTYSGAPQANATAATGIKDYVLSNGTITKAALPTGKNYLMSFWTKSGTVTVSGGTLLNSVANSATGWELRRYKVAGGTAISISGTARIDELRIYPEVGTMETSCYVQGIGKITSCDITDRIMWYDFDGVNRLQAVRDQDRNIVKWNEYNTIQPAFENDPLSQAFVKNCPGGEGSTVTYNIAAGKYKSYISKDDANDMAQEDMRLYGQEYANTNGTCTWWNQVQSQDFTKACTTGYKGSVVKYTVAAHTYSSNISLNDANNKALAEITAYGQTNANTVGTCMPGILYIKFALANRKTTSTSTSNVSRSTTTVDLVVSFFSDAACTIPYSVSGYNVYINVKRDTESFYNGTVHNSTVTSQDTYSCNGSVVTVATGVTEKQSAIYDEFVNGQENPSPDYDKNTYTYTVAPNANYIVK</sequence>
<keyword evidence="1" id="KW-0732">Signal</keyword>
<feature type="domain" description="DUF5977" evidence="2">
    <location>
        <begin position="1217"/>
        <end position="1279"/>
    </location>
</feature>
<evidence type="ECO:0000256" key="1">
    <source>
        <dbReference type="SAM" id="SignalP"/>
    </source>
</evidence>
<dbReference type="EMBL" id="QTJV01000001">
    <property type="protein sequence ID" value="RFM37031.1"/>
    <property type="molecule type" value="Genomic_DNA"/>
</dbReference>
<name>A0A3E1PA44_9BACT</name>
<evidence type="ECO:0000259" key="2">
    <source>
        <dbReference type="Pfam" id="PF19404"/>
    </source>
</evidence>
<keyword evidence="4" id="KW-1185">Reference proteome</keyword>
<dbReference type="RefSeq" id="WP_116852351.1">
    <property type="nucleotide sequence ID" value="NZ_QTJV01000001.1"/>
</dbReference>
<protein>
    <recommendedName>
        <fullName evidence="2">DUF5977 domain-containing protein</fullName>
    </recommendedName>
</protein>
<feature type="signal peptide" evidence="1">
    <location>
        <begin position="1"/>
        <end position="20"/>
    </location>
</feature>
<dbReference type="Pfam" id="PF19404">
    <property type="entry name" value="DUF5977"/>
    <property type="match status" value="2"/>
</dbReference>
<gene>
    <name evidence="3" type="ORF">DXN04_05905</name>
</gene>
<feature type="chain" id="PRO_5017580081" description="DUF5977 domain-containing protein" evidence="1">
    <location>
        <begin position="21"/>
        <end position="1413"/>
    </location>
</feature>
<dbReference type="InterPro" id="IPR046020">
    <property type="entry name" value="DUF5977"/>
</dbReference>
<feature type="domain" description="DUF5977" evidence="2">
    <location>
        <begin position="1154"/>
        <end position="1216"/>
    </location>
</feature>
<evidence type="ECO:0000313" key="4">
    <source>
        <dbReference type="Proteomes" id="UP000261174"/>
    </source>
</evidence>